<name>A0ACB6RBB5_9PLEO</name>
<evidence type="ECO:0000313" key="2">
    <source>
        <dbReference type="Proteomes" id="UP000799755"/>
    </source>
</evidence>
<proteinExistence type="predicted"/>
<organism evidence="1 2">
    <name type="scientific">Lindgomyces ingoldianus</name>
    <dbReference type="NCBI Taxonomy" id="673940"/>
    <lineage>
        <taxon>Eukaryota</taxon>
        <taxon>Fungi</taxon>
        <taxon>Dikarya</taxon>
        <taxon>Ascomycota</taxon>
        <taxon>Pezizomycotina</taxon>
        <taxon>Dothideomycetes</taxon>
        <taxon>Pleosporomycetidae</taxon>
        <taxon>Pleosporales</taxon>
        <taxon>Lindgomycetaceae</taxon>
        <taxon>Lindgomyces</taxon>
    </lineage>
</organism>
<accession>A0ACB6RBB5</accession>
<reference evidence="1" key="1">
    <citation type="journal article" date="2020" name="Stud. Mycol.">
        <title>101 Dothideomycetes genomes: a test case for predicting lifestyles and emergence of pathogens.</title>
        <authorList>
            <person name="Haridas S."/>
            <person name="Albert R."/>
            <person name="Binder M."/>
            <person name="Bloem J."/>
            <person name="Labutti K."/>
            <person name="Salamov A."/>
            <person name="Andreopoulos B."/>
            <person name="Baker S."/>
            <person name="Barry K."/>
            <person name="Bills G."/>
            <person name="Bluhm B."/>
            <person name="Cannon C."/>
            <person name="Castanera R."/>
            <person name="Culley D."/>
            <person name="Daum C."/>
            <person name="Ezra D."/>
            <person name="Gonzalez J."/>
            <person name="Henrissat B."/>
            <person name="Kuo A."/>
            <person name="Liang C."/>
            <person name="Lipzen A."/>
            <person name="Lutzoni F."/>
            <person name="Magnuson J."/>
            <person name="Mondo S."/>
            <person name="Nolan M."/>
            <person name="Ohm R."/>
            <person name="Pangilinan J."/>
            <person name="Park H.-J."/>
            <person name="Ramirez L."/>
            <person name="Alfaro M."/>
            <person name="Sun H."/>
            <person name="Tritt A."/>
            <person name="Yoshinaga Y."/>
            <person name="Zwiers L.-H."/>
            <person name="Turgeon B."/>
            <person name="Goodwin S."/>
            <person name="Spatafora J."/>
            <person name="Crous P."/>
            <person name="Grigoriev I."/>
        </authorList>
    </citation>
    <scope>NUCLEOTIDE SEQUENCE</scope>
    <source>
        <strain evidence="1">ATCC 200398</strain>
    </source>
</reference>
<dbReference type="Proteomes" id="UP000799755">
    <property type="component" value="Unassembled WGS sequence"/>
</dbReference>
<comment type="caution">
    <text evidence="1">The sequence shown here is derived from an EMBL/GenBank/DDBJ whole genome shotgun (WGS) entry which is preliminary data.</text>
</comment>
<protein>
    <submittedName>
        <fullName evidence="1">Uncharacterized protein</fullName>
    </submittedName>
</protein>
<dbReference type="EMBL" id="MU003494">
    <property type="protein sequence ID" value="KAF2476476.1"/>
    <property type="molecule type" value="Genomic_DNA"/>
</dbReference>
<evidence type="ECO:0000313" key="1">
    <source>
        <dbReference type="EMBL" id="KAF2476476.1"/>
    </source>
</evidence>
<sequence>MELFRGRFLEDNQSGGRSGRLRAFWFCATTTPRLQKLHRIAHPPPFHPPSVRLISPIFVEGRLGIVCAEYSRPDHLRSHSVARHPPERLPQRSRDTTAPGHQKPAPHHPEPNYCGCGC</sequence>
<keyword evidence="2" id="KW-1185">Reference proteome</keyword>
<gene>
    <name evidence="1" type="ORF">BDR25DRAFT_66339</name>
</gene>